<gene>
    <name evidence="1" type="ORF">ACFQ27_11380</name>
</gene>
<protein>
    <submittedName>
        <fullName evidence="1">DUF72 domain-containing protein</fullName>
    </submittedName>
</protein>
<dbReference type="PANTHER" id="PTHR30348:SF4">
    <property type="entry name" value="DUF72 DOMAIN-CONTAINING PROTEIN"/>
    <property type="match status" value="1"/>
</dbReference>
<name>A0ABW3T235_9CAUL</name>
<dbReference type="PANTHER" id="PTHR30348">
    <property type="entry name" value="UNCHARACTERIZED PROTEIN YECE"/>
    <property type="match status" value="1"/>
</dbReference>
<accession>A0ABW3T235</accession>
<keyword evidence="2" id="KW-1185">Reference proteome</keyword>
<organism evidence="1 2">
    <name type="scientific">Phenylobacterium conjunctum</name>
    <dbReference type="NCBI Taxonomy" id="1298959"/>
    <lineage>
        <taxon>Bacteria</taxon>
        <taxon>Pseudomonadati</taxon>
        <taxon>Pseudomonadota</taxon>
        <taxon>Alphaproteobacteria</taxon>
        <taxon>Caulobacterales</taxon>
        <taxon>Caulobacteraceae</taxon>
        <taxon>Phenylobacterium</taxon>
    </lineage>
</organism>
<dbReference type="Proteomes" id="UP001597216">
    <property type="component" value="Unassembled WGS sequence"/>
</dbReference>
<dbReference type="EMBL" id="JBHTLQ010000023">
    <property type="protein sequence ID" value="MFD1191182.1"/>
    <property type="molecule type" value="Genomic_DNA"/>
</dbReference>
<evidence type="ECO:0000313" key="1">
    <source>
        <dbReference type="EMBL" id="MFD1191182.1"/>
    </source>
</evidence>
<reference evidence="2" key="1">
    <citation type="journal article" date="2019" name="Int. J. Syst. Evol. Microbiol.">
        <title>The Global Catalogue of Microorganisms (GCM) 10K type strain sequencing project: providing services to taxonomists for standard genome sequencing and annotation.</title>
        <authorList>
            <consortium name="The Broad Institute Genomics Platform"/>
            <consortium name="The Broad Institute Genome Sequencing Center for Infectious Disease"/>
            <person name="Wu L."/>
            <person name="Ma J."/>
        </authorList>
    </citation>
    <scope>NUCLEOTIDE SEQUENCE [LARGE SCALE GENOMIC DNA]</scope>
    <source>
        <strain evidence="2">CCUG 55074</strain>
    </source>
</reference>
<dbReference type="Gene3D" id="3.20.20.410">
    <property type="entry name" value="Protein of unknown function UPF0759"/>
    <property type="match status" value="1"/>
</dbReference>
<dbReference type="InterPro" id="IPR002763">
    <property type="entry name" value="DUF72"/>
</dbReference>
<comment type="caution">
    <text evidence="1">The sequence shown here is derived from an EMBL/GenBank/DDBJ whole genome shotgun (WGS) entry which is preliminary data.</text>
</comment>
<evidence type="ECO:0000313" key="2">
    <source>
        <dbReference type="Proteomes" id="UP001597216"/>
    </source>
</evidence>
<dbReference type="Pfam" id="PF01904">
    <property type="entry name" value="DUF72"/>
    <property type="match status" value="1"/>
</dbReference>
<sequence>MTEAGVIRSGMGGFTFEPWRGTFYPEGLRQADELAYATRHVTSIEINGTYYSSQKPETFAKWAATAPDGFVFSLKASRFCTNRKVLAGAGDSIAKFLGQGIVELGDRLGPILWQFMATKAFDPADFEAFLDLLPQTYEGLRLRHCVEVRHMSFFDPAFIEMCRARGVAISLSENEGAPFIPDVTADFVYARLMAGSEDNPACYTPQDLDAWAGRFRTFAAGGAPDDLSAVSPKPADARPRDVFAYFIREGKTRAPLGAMALLERLKASS</sequence>
<dbReference type="SUPFAM" id="SSF117396">
    <property type="entry name" value="TM1631-like"/>
    <property type="match status" value="1"/>
</dbReference>
<proteinExistence type="predicted"/>
<dbReference type="RefSeq" id="WP_374343148.1">
    <property type="nucleotide sequence ID" value="NZ_JBHTLQ010000023.1"/>
</dbReference>
<dbReference type="InterPro" id="IPR036520">
    <property type="entry name" value="UPF0759_sf"/>
</dbReference>